<proteinExistence type="inferred from homology"/>
<evidence type="ECO:0000256" key="6">
    <source>
        <dbReference type="ARBA" id="ARBA00023283"/>
    </source>
</evidence>
<dbReference type="PANTHER" id="PTHR10612">
    <property type="entry name" value="APOLIPOPROTEIN D"/>
    <property type="match status" value="1"/>
</dbReference>
<keyword evidence="9" id="KW-1185">Reference proteome</keyword>
<protein>
    <recommendedName>
        <fullName evidence="2">Apolipoprotein D</fullName>
    </recommendedName>
</protein>
<evidence type="ECO:0000256" key="1">
    <source>
        <dbReference type="ARBA" id="ARBA00006889"/>
    </source>
</evidence>
<evidence type="ECO:0000259" key="8">
    <source>
        <dbReference type="Pfam" id="PF08212"/>
    </source>
</evidence>
<reference evidence="10" key="1">
    <citation type="submission" date="2025-08" db="UniProtKB">
        <authorList>
            <consortium name="RefSeq"/>
        </authorList>
    </citation>
    <scope>IDENTIFICATION</scope>
    <source>
        <tissue evidence="10">Muscle</tissue>
    </source>
</reference>
<name>A0ABM1BLE8_LIMPO</name>
<dbReference type="InterPro" id="IPR022272">
    <property type="entry name" value="Lipocalin_CS"/>
</dbReference>
<evidence type="ECO:0000313" key="10">
    <source>
        <dbReference type="RefSeq" id="XP_013784348.2"/>
    </source>
</evidence>
<dbReference type="CDD" id="cd19437">
    <property type="entry name" value="lipocalin_apoD-like"/>
    <property type="match status" value="1"/>
</dbReference>
<dbReference type="Pfam" id="PF08212">
    <property type="entry name" value="Lipocalin_2"/>
    <property type="match status" value="1"/>
</dbReference>
<dbReference type="PRINTS" id="PR01219">
    <property type="entry name" value="APOLIPOPROTD"/>
</dbReference>
<keyword evidence="4" id="KW-0446">Lipid-binding</keyword>
<dbReference type="InterPro" id="IPR012674">
    <property type="entry name" value="Calycin"/>
</dbReference>
<dbReference type="RefSeq" id="XP_013784348.2">
    <property type="nucleotide sequence ID" value="XM_013928894.2"/>
</dbReference>
<accession>A0ABM1BLE8</accession>
<dbReference type="Gene3D" id="2.40.128.20">
    <property type="match status" value="1"/>
</dbReference>
<organism evidence="9 10">
    <name type="scientific">Limulus polyphemus</name>
    <name type="common">Atlantic horseshoe crab</name>
    <dbReference type="NCBI Taxonomy" id="6850"/>
    <lineage>
        <taxon>Eukaryota</taxon>
        <taxon>Metazoa</taxon>
        <taxon>Ecdysozoa</taxon>
        <taxon>Arthropoda</taxon>
        <taxon>Chelicerata</taxon>
        <taxon>Merostomata</taxon>
        <taxon>Xiphosura</taxon>
        <taxon>Limulidae</taxon>
        <taxon>Limulus</taxon>
    </lineage>
</organism>
<evidence type="ECO:0000256" key="2">
    <source>
        <dbReference type="ARBA" id="ARBA00019890"/>
    </source>
</evidence>
<evidence type="ECO:0000256" key="7">
    <source>
        <dbReference type="PIRNR" id="PIRNR036893"/>
    </source>
</evidence>
<feature type="chain" id="PRO_5045014650" description="Apolipoprotein D" evidence="7">
    <location>
        <begin position="17"/>
        <end position="190"/>
    </location>
</feature>
<dbReference type="InterPro" id="IPR000566">
    <property type="entry name" value="Lipocln_cytosolic_FA-bd_dom"/>
</dbReference>
<dbReference type="PIRSF" id="PIRSF036893">
    <property type="entry name" value="Lipocalin_ApoD"/>
    <property type="match status" value="1"/>
</dbReference>
<dbReference type="Proteomes" id="UP000694941">
    <property type="component" value="Unplaced"/>
</dbReference>
<dbReference type="SUPFAM" id="SSF50814">
    <property type="entry name" value="Lipocalins"/>
    <property type="match status" value="1"/>
</dbReference>
<dbReference type="GeneID" id="106468466"/>
<evidence type="ECO:0000256" key="3">
    <source>
        <dbReference type="ARBA" id="ARBA00022729"/>
    </source>
</evidence>
<dbReference type="InterPro" id="IPR022271">
    <property type="entry name" value="Lipocalin_ApoD"/>
</dbReference>
<keyword evidence="3 7" id="KW-0732">Signal</keyword>
<evidence type="ECO:0000313" key="9">
    <source>
        <dbReference type="Proteomes" id="UP000694941"/>
    </source>
</evidence>
<dbReference type="InterPro" id="IPR002969">
    <property type="entry name" value="ApolipopD"/>
</dbReference>
<evidence type="ECO:0000256" key="4">
    <source>
        <dbReference type="ARBA" id="ARBA00023121"/>
    </source>
</evidence>
<evidence type="ECO:0000256" key="5">
    <source>
        <dbReference type="ARBA" id="ARBA00023180"/>
    </source>
</evidence>
<feature type="signal peptide" evidence="7">
    <location>
        <begin position="1"/>
        <end position="16"/>
    </location>
</feature>
<dbReference type="PROSITE" id="PS00213">
    <property type="entry name" value="LIPOCALIN"/>
    <property type="match status" value="1"/>
</dbReference>
<dbReference type="PANTHER" id="PTHR10612:SF34">
    <property type="entry name" value="APOLIPOPROTEIN D"/>
    <property type="match status" value="1"/>
</dbReference>
<keyword evidence="6" id="KW-0873">Pyrrolidone carboxylic acid</keyword>
<feature type="domain" description="Lipocalin/cytosolic fatty-acid binding" evidence="8">
    <location>
        <begin position="38"/>
        <end position="184"/>
    </location>
</feature>
<keyword evidence="5" id="KW-0325">Glycoprotein</keyword>
<gene>
    <name evidence="10" type="primary">LOC106468466</name>
</gene>
<sequence length="190" mass="21497">MKAYTLLCCLLVVTMATSSSRSLLNGECPQPPVKANFELQKYLGTWYEVERNPAIFQSGQKCTSATYTLKDNGKVKVFNKAVIVKTGDVTSIEGEAYIPDPNEPAKLLVSFPGNPFDGNYWILDTDYDKYSVVFSCQSILHVFRIEYLWILSREKTLPDTTLTNIYRILDKNGIARNKLIKTDQSDCKTE</sequence>
<comment type="similarity">
    <text evidence="1 7">Belongs to the calycin superfamily. Lipocalin family.</text>
</comment>